<sequence length="165" mass="18323">MTTIVVSYFDGAEVELDEEPDPDAPGSAVALASFLALTEADRLLDTRHVFAFYKDYYEEAGKPEWLDAEMGVPQSPADIWDHVTPGPVTVKKGRKDDENWYVVMQAECGWDVERGLMMVWRNGATLTKVGGYNGHLTNVNAYADPALETVVYKARNPEYTTGIAE</sequence>
<gene>
    <name evidence="2" type="ORF">FOB41_22610</name>
</gene>
<dbReference type="AlphaFoldDB" id="A0A6H0ZUZ9"/>
<evidence type="ECO:0000313" key="3">
    <source>
        <dbReference type="Proteomes" id="UP000500870"/>
    </source>
</evidence>
<reference evidence="2 3" key="1">
    <citation type="submission" date="2020-04" db="EMBL/GenBank/DDBJ databases">
        <title>FDA dAtabase for Regulatory Grade micrObial Sequences (FDA-ARGOS): Supporting development and validation of Infectious Disease Dx tests.</title>
        <authorList>
            <person name="Sciortino C."/>
            <person name="Tallon L."/>
            <person name="Sadzewicz L."/>
            <person name="Vavikolanu K."/>
            <person name="Mehta A."/>
            <person name="Aluvathingal J."/>
            <person name="Nadendla S."/>
            <person name="Nandy P."/>
            <person name="Geyer C."/>
            <person name="Yan Y."/>
            <person name="Sichtig H."/>
        </authorList>
    </citation>
    <scope>NUCLEOTIDE SEQUENCE [LARGE SCALE GENOMIC DNA]</scope>
    <source>
        <strain evidence="2 3">FDAARGOS_633</strain>
    </source>
</reference>
<dbReference type="Pfam" id="PF22481">
    <property type="entry name" value="DUF6985"/>
    <property type="match status" value="1"/>
</dbReference>
<evidence type="ECO:0000259" key="1">
    <source>
        <dbReference type="Pfam" id="PF22481"/>
    </source>
</evidence>
<evidence type="ECO:0000313" key="2">
    <source>
        <dbReference type="EMBL" id="QIX23937.1"/>
    </source>
</evidence>
<dbReference type="InterPro" id="IPR054254">
    <property type="entry name" value="DUF6985"/>
</dbReference>
<name>A0A6H0ZUZ9_9HYPH</name>
<accession>A0A6H0ZUZ9</accession>
<dbReference type="Proteomes" id="UP000500870">
    <property type="component" value="Chromosome 3"/>
</dbReference>
<feature type="domain" description="DUF6985" evidence="1">
    <location>
        <begin position="6"/>
        <end position="136"/>
    </location>
</feature>
<proteinExistence type="predicted"/>
<organism evidence="2 3">
    <name type="scientific">Agrobacterium pusense</name>
    <dbReference type="NCBI Taxonomy" id="648995"/>
    <lineage>
        <taxon>Bacteria</taxon>
        <taxon>Pseudomonadati</taxon>
        <taxon>Pseudomonadota</taxon>
        <taxon>Alphaproteobacteria</taxon>
        <taxon>Hyphomicrobiales</taxon>
        <taxon>Rhizobiaceae</taxon>
        <taxon>Rhizobium/Agrobacterium group</taxon>
        <taxon>Agrobacterium</taxon>
    </lineage>
</organism>
<protein>
    <recommendedName>
        <fullName evidence="1">DUF6985 domain-containing protein</fullName>
    </recommendedName>
</protein>
<dbReference type="RefSeq" id="WP_044459033.1">
    <property type="nucleotide sequence ID" value="NZ_CP039895.1"/>
</dbReference>
<dbReference type="EMBL" id="CP050899">
    <property type="protein sequence ID" value="QIX23937.1"/>
    <property type="molecule type" value="Genomic_DNA"/>
</dbReference>